<dbReference type="AlphaFoldDB" id="A0A370L0X7"/>
<accession>A0A370L0X7</accession>
<dbReference type="EMBL" id="QQTP01000014">
    <property type="protein sequence ID" value="RDJ21028.1"/>
    <property type="molecule type" value="Genomic_DNA"/>
</dbReference>
<organism evidence="2 3">
    <name type="scientific">Bosea caraganae</name>
    <dbReference type="NCBI Taxonomy" id="2763117"/>
    <lineage>
        <taxon>Bacteria</taxon>
        <taxon>Pseudomonadati</taxon>
        <taxon>Pseudomonadota</taxon>
        <taxon>Alphaproteobacteria</taxon>
        <taxon>Hyphomicrobiales</taxon>
        <taxon>Boseaceae</taxon>
        <taxon>Bosea</taxon>
    </lineage>
</organism>
<comment type="caution">
    <text evidence="2">The sequence shown here is derived from an EMBL/GenBank/DDBJ whole genome shotgun (WGS) entry which is preliminary data.</text>
</comment>
<feature type="region of interest" description="Disordered" evidence="1">
    <location>
        <begin position="1"/>
        <end position="20"/>
    </location>
</feature>
<keyword evidence="3" id="KW-1185">Reference proteome</keyword>
<evidence type="ECO:0000313" key="3">
    <source>
        <dbReference type="Proteomes" id="UP000255207"/>
    </source>
</evidence>
<dbReference type="PANTHER" id="PTHR33986:SF15">
    <property type="entry name" value="MITOCHONDRIAL FISSION PROTEIN ELM1"/>
    <property type="match status" value="1"/>
</dbReference>
<dbReference type="PANTHER" id="PTHR33986">
    <property type="entry name" value="OS02G0535700 PROTEIN"/>
    <property type="match status" value="1"/>
</dbReference>
<dbReference type="OrthoDB" id="272235at2"/>
<sequence>MRISISSSFERTKSPRKAKSRWCRRSAKAIQGIVRTSSGDILLPADPPPSIWVLTDGKAGDEVQCLGVAERLGVEPEVRRVSPGKPWAWLMPRGPIDPREGADRPNSPIRPPFPDIAIASGRRAVAYLRAVKKASNGRSFTVFLKDPRIGTGAADLIWVSEHDRLRGDNVLVTVTSPHKLAPEQLSRARANPPPAIAALSGPRAAVIVGGDSRHHRFRPDDIARFAQGLDALASSGVALMGTRSRRTSPALDQAVAAVFARHGGWWWDGAGLNPYVPLLANADAIVATADSTNMIGEAAATGAPILVFEPHGGHGKLAKFLEALRRQGAVHHFAGRLEGARYEPIDSTGIIAERVREGWLRHRAELGIA</sequence>
<dbReference type="InterPro" id="IPR009367">
    <property type="entry name" value="Elm1-like"/>
</dbReference>
<protein>
    <submittedName>
        <fullName evidence="2">Nucleoside-diphosphate sugar epimerase</fullName>
    </submittedName>
</protein>
<reference evidence="3" key="1">
    <citation type="submission" date="2018-07" db="EMBL/GenBank/DDBJ databases">
        <authorList>
            <person name="Safronova V.I."/>
            <person name="Chirak E.R."/>
            <person name="Sazanova A.L."/>
        </authorList>
    </citation>
    <scope>NUCLEOTIDE SEQUENCE [LARGE SCALE GENOMIC DNA]</scope>
    <source>
        <strain evidence="3">RCAM04685</strain>
    </source>
</reference>
<dbReference type="Pfam" id="PF06258">
    <property type="entry name" value="Mito_fiss_Elm1"/>
    <property type="match status" value="1"/>
</dbReference>
<evidence type="ECO:0000256" key="1">
    <source>
        <dbReference type="SAM" id="MobiDB-lite"/>
    </source>
</evidence>
<name>A0A370L0X7_9HYPH</name>
<evidence type="ECO:0000313" key="2">
    <source>
        <dbReference type="EMBL" id="RDJ21028.1"/>
    </source>
</evidence>
<gene>
    <name evidence="2" type="ORF">DWE98_22110</name>
</gene>
<dbReference type="Proteomes" id="UP000255207">
    <property type="component" value="Unassembled WGS sequence"/>
</dbReference>
<proteinExistence type="predicted"/>